<reference evidence="1" key="1">
    <citation type="submission" date="2020-04" db="EMBL/GenBank/DDBJ databases">
        <authorList>
            <person name="Alioto T."/>
            <person name="Alioto T."/>
            <person name="Gomez Garrido J."/>
        </authorList>
    </citation>
    <scope>NUCLEOTIDE SEQUENCE</scope>
    <source>
        <strain evidence="1">A484AB</strain>
    </source>
</reference>
<accession>A0A7D9LQ54</accession>
<evidence type="ECO:0000313" key="2">
    <source>
        <dbReference type="Proteomes" id="UP001152795"/>
    </source>
</evidence>
<proteinExistence type="predicted"/>
<dbReference type="EMBL" id="CACRXK020022501">
    <property type="protein sequence ID" value="CAB4036869.1"/>
    <property type="molecule type" value="Genomic_DNA"/>
</dbReference>
<keyword evidence="2" id="KW-1185">Reference proteome</keyword>
<name>A0A7D9LQ54_PARCT</name>
<dbReference type="AlphaFoldDB" id="A0A7D9LQ54"/>
<comment type="caution">
    <text evidence="1">The sequence shown here is derived from an EMBL/GenBank/DDBJ whole genome shotgun (WGS) entry which is preliminary data.</text>
</comment>
<dbReference type="OrthoDB" id="102442at2759"/>
<gene>
    <name evidence="1" type="ORF">PACLA_8A003458</name>
</gene>
<organism evidence="1 2">
    <name type="scientific">Paramuricea clavata</name>
    <name type="common">Red gorgonian</name>
    <name type="synonym">Violescent sea-whip</name>
    <dbReference type="NCBI Taxonomy" id="317549"/>
    <lineage>
        <taxon>Eukaryota</taxon>
        <taxon>Metazoa</taxon>
        <taxon>Cnidaria</taxon>
        <taxon>Anthozoa</taxon>
        <taxon>Octocorallia</taxon>
        <taxon>Malacalcyonacea</taxon>
        <taxon>Plexauridae</taxon>
        <taxon>Paramuricea</taxon>
    </lineage>
</organism>
<protein>
    <submittedName>
        <fullName evidence="1">Uncharacterized protein</fullName>
    </submittedName>
</protein>
<sequence>MYLFLRYDDTSKKLNTCEENLQLAETKLCHSEKILEKTIRDKRKMEGDVDVLEKENYALKEAVETSKCSLEEEILLRVDIEHQLQSTKEEMNFKQQMFNKDLPS</sequence>
<evidence type="ECO:0000313" key="1">
    <source>
        <dbReference type="EMBL" id="CAB4036869.1"/>
    </source>
</evidence>
<dbReference type="Proteomes" id="UP001152795">
    <property type="component" value="Unassembled WGS sequence"/>
</dbReference>